<dbReference type="PROSITE" id="PS00097">
    <property type="entry name" value="CARBAMOYLTRANSFERASE"/>
    <property type="match status" value="1"/>
</dbReference>
<feature type="binding site" evidence="7">
    <location>
        <position position="169"/>
    </location>
    <ligand>
        <name>L-aspartate</name>
        <dbReference type="ChEBI" id="CHEBI:29991"/>
    </ligand>
</feature>
<dbReference type="AlphaFoldDB" id="A0A7W7Y292"/>
<feature type="binding site" evidence="7">
    <location>
        <position position="223"/>
    </location>
    <ligand>
        <name>L-aspartate</name>
        <dbReference type="ChEBI" id="CHEBI:29991"/>
    </ligand>
</feature>
<accession>A0A7W7Y292</accession>
<evidence type="ECO:0000256" key="1">
    <source>
        <dbReference type="ARBA" id="ARBA00004852"/>
    </source>
</evidence>
<evidence type="ECO:0000256" key="7">
    <source>
        <dbReference type="HAMAP-Rule" id="MF_00001"/>
    </source>
</evidence>
<feature type="binding site" evidence="7">
    <location>
        <position position="139"/>
    </location>
    <ligand>
        <name>carbamoyl phosphate</name>
        <dbReference type="ChEBI" id="CHEBI:58228"/>
    </ligand>
</feature>
<evidence type="ECO:0000256" key="6">
    <source>
        <dbReference type="ARBA" id="ARBA00048859"/>
    </source>
</evidence>
<dbReference type="GO" id="GO:0006520">
    <property type="term" value="P:amino acid metabolic process"/>
    <property type="evidence" value="ECO:0007669"/>
    <property type="project" value="InterPro"/>
</dbReference>
<comment type="catalytic activity">
    <reaction evidence="6 7">
        <text>carbamoyl phosphate + L-aspartate = N-carbamoyl-L-aspartate + phosphate + H(+)</text>
        <dbReference type="Rhea" id="RHEA:20013"/>
        <dbReference type="ChEBI" id="CHEBI:15378"/>
        <dbReference type="ChEBI" id="CHEBI:29991"/>
        <dbReference type="ChEBI" id="CHEBI:32814"/>
        <dbReference type="ChEBI" id="CHEBI:43474"/>
        <dbReference type="ChEBI" id="CHEBI:58228"/>
        <dbReference type="EC" id="2.1.3.2"/>
    </reaction>
</comment>
<dbReference type="UniPathway" id="UPA00070">
    <property type="reaction ID" value="UER00116"/>
</dbReference>
<sequence length="307" mass="34264">MEFNQKHILGLYHLNTEEITLLLDTAREFKGINTRSVKKVPPLKGRTQINMFFENSTRTRTSFEVAGKRLSADTINFSSSSSSTSKGETLLDTAKNIMAMHPDVIVLRHGVSGSPKLLAENIDASVINAGDGAHEHPSQALLDMFTIREHIGDLKDVNVLIVGDVAHSRVVRSNIIGLNKMGANVRLCAPRTMMPRHFHIDDVPISADLEENLPWADVVMMLRIQMERQHGPSLFPNVTEYSRLWGLNKRRLELMRPDAMVLHPGPVNRGVELAPDVADSSRSFILRQVENGVAVRMSMLFHVLHVG</sequence>
<dbReference type="GO" id="GO:0016597">
    <property type="term" value="F:amino acid binding"/>
    <property type="evidence" value="ECO:0007669"/>
    <property type="project" value="InterPro"/>
</dbReference>
<evidence type="ECO:0000259" key="8">
    <source>
        <dbReference type="Pfam" id="PF00185"/>
    </source>
</evidence>
<evidence type="ECO:0000313" key="10">
    <source>
        <dbReference type="EMBL" id="MBB5020737.1"/>
    </source>
</evidence>
<comment type="pathway">
    <text evidence="1 7">Pyrimidine metabolism; UMP biosynthesis via de novo pathway; (S)-dihydroorotate from bicarbonate: step 2/3.</text>
</comment>
<dbReference type="PRINTS" id="PR00101">
    <property type="entry name" value="ATCASE"/>
</dbReference>
<dbReference type="PRINTS" id="PR00100">
    <property type="entry name" value="AOTCASE"/>
</dbReference>
<comment type="function">
    <text evidence="5 7">Catalyzes the condensation of carbamoyl phosphate and aspartate to form carbamoyl aspartate and inorganic phosphate, the committed step in the de novo pyrimidine nucleotide biosynthesis pathway.</text>
</comment>
<dbReference type="InterPro" id="IPR006131">
    <property type="entry name" value="Asp_carbamoyltransf_Asp/Orn-bd"/>
</dbReference>
<feature type="binding site" evidence="7">
    <location>
        <position position="86"/>
    </location>
    <ligand>
        <name>L-aspartate</name>
        <dbReference type="ChEBI" id="CHEBI:29991"/>
    </ligand>
</feature>
<reference evidence="10 11" key="1">
    <citation type="submission" date="2020-08" db="EMBL/GenBank/DDBJ databases">
        <title>Genomic Encyclopedia of Type Strains, Phase IV (KMG-IV): sequencing the most valuable type-strain genomes for metagenomic binning, comparative biology and taxonomic classification.</title>
        <authorList>
            <person name="Goeker M."/>
        </authorList>
    </citation>
    <scope>NUCLEOTIDE SEQUENCE [LARGE SCALE GENOMIC DNA]</scope>
    <source>
        <strain evidence="10 11">DSM 22071</strain>
    </source>
</reference>
<dbReference type="InterPro" id="IPR002082">
    <property type="entry name" value="Asp_carbamoyltransf"/>
</dbReference>
<dbReference type="InterPro" id="IPR006130">
    <property type="entry name" value="Asp/Orn_carbamoylTrfase"/>
</dbReference>
<dbReference type="HAMAP" id="MF_00001">
    <property type="entry name" value="Asp_carb_tr"/>
    <property type="match status" value="1"/>
</dbReference>
<protein>
    <recommendedName>
        <fullName evidence="7">Aspartate carbamoyltransferase</fullName>
        <ecNumber evidence="7">2.1.3.2</ecNumber>
    </recommendedName>
    <alternativeName>
        <fullName evidence="7">Aspartate transcarbamylase</fullName>
        <shortName evidence="7">ATCase</shortName>
    </alternativeName>
</protein>
<comment type="similarity">
    <text evidence="2 7">Belongs to the aspartate/ornithine carbamoyltransferase superfamily. ATCase family.</text>
</comment>
<dbReference type="EMBL" id="JACHID010000001">
    <property type="protein sequence ID" value="MBB5020737.1"/>
    <property type="molecule type" value="Genomic_DNA"/>
</dbReference>
<dbReference type="InterPro" id="IPR006132">
    <property type="entry name" value="Asp/Orn_carbamoyltranf_P-bd"/>
</dbReference>
<dbReference type="Pfam" id="PF02729">
    <property type="entry name" value="OTCace_N"/>
    <property type="match status" value="1"/>
</dbReference>
<dbReference type="NCBIfam" id="TIGR00670">
    <property type="entry name" value="asp_carb_tr"/>
    <property type="match status" value="1"/>
</dbReference>
<dbReference type="PANTHER" id="PTHR45753">
    <property type="entry name" value="ORNITHINE CARBAMOYLTRANSFERASE, MITOCHONDRIAL"/>
    <property type="match status" value="1"/>
</dbReference>
<dbReference type="InterPro" id="IPR036901">
    <property type="entry name" value="Asp/Orn_carbamoylTrfase_sf"/>
</dbReference>
<dbReference type="RefSeq" id="WP_183728100.1">
    <property type="nucleotide sequence ID" value="NZ_JACHID010000001.1"/>
</dbReference>
<feature type="binding site" evidence="7">
    <location>
        <position position="266"/>
    </location>
    <ligand>
        <name>carbamoyl phosphate</name>
        <dbReference type="ChEBI" id="CHEBI:58228"/>
    </ligand>
</feature>
<dbReference type="NCBIfam" id="NF002032">
    <property type="entry name" value="PRK00856.1"/>
    <property type="match status" value="1"/>
</dbReference>
<dbReference type="Pfam" id="PF00185">
    <property type="entry name" value="OTCace"/>
    <property type="match status" value="1"/>
</dbReference>
<evidence type="ECO:0000256" key="5">
    <source>
        <dbReference type="ARBA" id="ARBA00043884"/>
    </source>
</evidence>
<evidence type="ECO:0000256" key="4">
    <source>
        <dbReference type="ARBA" id="ARBA00022975"/>
    </source>
</evidence>
<feature type="binding site" evidence="7">
    <location>
        <position position="136"/>
    </location>
    <ligand>
        <name>carbamoyl phosphate</name>
        <dbReference type="ChEBI" id="CHEBI:58228"/>
    </ligand>
</feature>
<feature type="binding site" evidence="7">
    <location>
        <position position="58"/>
    </location>
    <ligand>
        <name>carbamoyl phosphate</name>
        <dbReference type="ChEBI" id="CHEBI:58228"/>
    </ligand>
</feature>
<evidence type="ECO:0000256" key="3">
    <source>
        <dbReference type="ARBA" id="ARBA00022679"/>
    </source>
</evidence>
<dbReference type="GO" id="GO:0006207">
    <property type="term" value="P:'de novo' pyrimidine nucleobase biosynthetic process"/>
    <property type="evidence" value="ECO:0007669"/>
    <property type="project" value="InterPro"/>
</dbReference>
<dbReference type="EC" id="2.1.3.2" evidence="7"/>
<evidence type="ECO:0000313" key="11">
    <source>
        <dbReference type="Proteomes" id="UP000528322"/>
    </source>
</evidence>
<gene>
    <name evidence="7" type="primary">pyrB</name>
    <name evidence="10" type="ORF">HNR37_000040</name>
</gene>
<feature type="binding site" evidence="7">
    <location>
        <position position="59"/>
    </location>
    <ligand>
        <name>carbamoyl phosphate</name>
        <dbReference type="ChEBI" id="CHEBI:58228"/>
    </ligand>
</feature>
<feature type="binding site" evidence="7">
    <location>
        <position position="265"/>
    </location>
    <ligand>
        <name>carbamoyl phosphate</name>
        <dbReference type="ChEBI" id="CHEBI:58228"/>
    </ligand>
</feature>
<dbReference type="GO" id="GO:0005829">
    <property type="term" value="C:cytosol"/>
    <property type="evidence" value="ECO:0007669"/>
    <property type="project" value="TreeGrafter"/>
</dbReference>
<feature type="domain" description="Aspartate/ornithine carbamoyltransferase carbamoyl-P binding" evidence="9">
    <location>
        <begin position="6"/>
        <end position="149"/>
    </location>
</feature>
<keyword evidence="11" id="KW-1185">Reference proteome</keyword>
<feature type="binding site" evidence="7">
    <location>
        <position position="108"/>
    </location>
    <ligand>
        <name>carbamoyl phosphate</name>
        <dbReference type="ChEBI" id="CHEBI:58228"/>
    </ligand>
</feature>
<dbReference type="GO" id="GO:0044205">
    <property type="term" value="P:'de novo' UMP biosynthetic process"/>
    <property type="evidence" value="ECO:0007669"/>
    <property type="project" value="UniProtKB-UniRule"/>
</dbReference>
<dbReference type="Proteomes" id="UP000528322">
    <property type="component" value="Unassembled WGS sequence"/>
</dbReference>
<organism evidence="10 11">
    <name type="scientific">Desulfurispira natronophila</name>
    <dbReference type="NCBI Taxonomy" id="682562"/>
    <lineage>
        <taxon>Bacteria</taxon>
        <taxon>Pseudomonadati</taxon>
        <taxon>Chrysiogenota</taxon>
        <taxon>Chrysiogenia</taxon>
        <taxon>Chrysiogenales</taxon>
        <taxon>Chrysiogenaceae</taxon>
        <taxon>Desulfurispira</taxon>
    </lineage>
</organism>
<keyword evidence="4 7" id="KW-0665">Pyrimidine biosynthesis</keyword>
<dbReference type="PANTHER" id="PTHR45753:SF6">
    <property type="entry name" value="ASPARTATE CARBAMOYLTRANSFERASE"/>
    <property type="match status" value="1"/>
</dbReference>
<dbReference type="GO" id="GO:0004070">
    <property type="term" value="F:aspartate carbamoyltransferase activity"/>
    <property type="evidence" value="ECO:0007669"/>
    <property type="project" value="UniProtKB-UniRule"/>
</dbReference>
<keyword evidence="3 7" id="KW-0808">Transferase</keyword>
<evidence type="ECO:0000256" key="2">
    <source>
        <dbReference type="ARBA" id="ARBA00008896"/>
    </source>
</evidence>
<comment type="caution">
    <text evidence="10">The sequence shown here is derived from an EMBL/GenBank/DDBJ whole genome shotgun (WGS) entry which is preliminary data.</text>
</comment>
<comment type="subunit">
    <text evidence="7">Heterododecamer (2C3:3R2) of six catalytic PyrB chains organized as two trimers (C3), and six regulatory PyrI chains organized as three dimers (R2).</text>
</comment>
<name>A0A7W7Y292_9BACT</name>
<feature type="domain" description="Aspartate/ornithine carbamoyltransferase Asp/Orn-binding" evidence="8">
    <location>
        <begin position="155"/>
        <end position="301"/>
    </location>
</feature>
<dbReference type="SUPFAM" id="SSF53671">
    <property type="entry name" value="Aspartate/ornithine carbamoyltransferase"/>
    <property type="match status" value="1"/>
</dbReference>
<dbReference type="Gene3D" id="3.40.50.1370">
    <property type="entry name" value="Aspartate/ornithine carbamoyltransferase"/>
    <property type="match status" value="2"/>
</dbReference>
<evidence type="ECO:0000259" key="9">
    <source>
        <dbReference type="Pfam" id="PF02729"/>
    </source>
</evidence>
<proteinExistence type="inferred from homology"/>